<accession>A0A0A2LF71</accession>
<dbReference type="HOGENOM" id="CLU_059771_0_0_1"/>
<dbReference type="PANTHER" id="PTHR16184:SF6">
    <property type="entry name" value="ELONGATOR COMPLEX PROTEIN 6"/>
    <property type="match status" value="1"/>
</dbReference>
<dbReference type="OrthoDB" id="9995306at2759"/>
<dbReference type="InterPro" id="IPR027417">
    <property type="entry name" value="P-loop_NTPase"/>
</dbReference>
<dbReference type="Proteomes" id="UP000030104">
    <property type="component" value="Unassembled WGS sequence"/>
</dbReference>
<sequence>MPSQPPLPPLLASYVSNLPDSSLTLVSSILGATSNWLVLRFLHAALSAPSPNAAFGSEELHNGIKKKVVLVSFMRSYEFWRTEAKRLGLDLARLTEKQQFAFIDGLSELFCAPQATATPPSISPAGLGSSPRTTLPMRSPPGAVPGRSPQPAMPTATGPRGNVIPRQAEPGIAKKLHFSGRGLASLDALEKDILSVIEQQKSSMEDGDELLLIIDQPDLLLAATGPSMGIGATEMSEWITALQQHAHATVLTLATDAPLIHNASTSGGQLATPIETEHAALVIGLAHRARSVMQLRTLDTGAAKDVSGVLRISRGGGLYTSEEETLEEREALYFIQRDGGVKVFGRGES</sequence>
<evidence type="ECO:0008006" key="6">
    <source>
        <dbReference type="Google" id="ProtNLM"/>
    </source>
</evidence>
<organism evidence="4 5">
    <name type="scientific">Penicillium italicum</name>
    <name type="common">Blue mold</name>
    <dbReference type="NCBI Taxonomy" id="40296"/>
    <lineage>
        <taxon>Eukaryota</taxon>
        <taxon>Fungi</taxon>
        <taxon>Dikarya</taxon>
        <taxon>Ascomycota</taxon>
        <taxon>Pezizomycotina</taxon>
        <taxon>Eurotiomycetes</taxon>
        <taxon>Eurotiomycetidae</taxon>
        <taxon>Eurotiales</taxon>
        <taxon>Aspergillaceae</taxon>
        <taxon>Penicillium</taxon>
    </lineage>
</organism>
<dbReference type="GO" id="GO:0033588">
    <property type="term" value="C:elongator holoenzyme complex"/>
    <property type="evidence" value="ECO:0007669"/>
    <property type="project" value="InterPro"/>
</dbReference>
<evidence type="ECO:0000313" key="4">
    <source>
        <dbReference type="EMBL" id="KGO75275.1"/>
    </source>
</evidence>
<comment type="pathway">
    <text evidence="1">tRNA modification; 5-methoxycarbonylmethyl-2-thiouridine-tRNA biosynthesis.</text>
</comment>
<reference evidence="4 5" key="1">
    <citation type="journal article" date="2015" name="Mol. Plant Microbe Interact.">
        <title>Genome, transcriptome, and functional analyses of Penicillium expansum provide new insights into secondary metabolism and pathogenicity.</title>
        <authorList>
            <person name="Ballester A.R."/>
            <person name="Marcet-Houben M."/>
            <person name="Levin E."/>
            <person name="Sela N."/>
            <person name="Selma-Lazaro C."/>
            <person name="Carmona L."/>
            <person name="Wisniewski M."/>
            <person name="Droby S."/>
            <person name="Gonzalez-Candelas L."/>
            <person name="Gabaldon T."/>
        </authorList>
    </citation>
    <scope>NUCLEOTIDE SEQUENCE [LARGE SCALE GENOMIC DNA]</scope>
    <source>
        <strain evidence="4 5">PHI-1</strain>
    </source>
</reference>
<keyword evidence="5" id="KW-1185">Reference proteome</keyword>
<comment type="similarity">
    <text evidence="2">Belongs to the ELP6 family.</text>
</comment>
<dbReference type="PhylomeDB" id="A0A0A2LF71"/>
<evidence type="ECO:0000256" key="3">
    <source>
        <dbReference type="SAM" id="MobiDB-lite"/>
    </source>
</evidence>
<protein>
    <recommendedName>
        <fullName evidence="6">Elongator complex protein 6</fullName>
    </recommendedName>
</protein>
<evidence type="ECO:0000256" key="2">
    <source>
        <dbReference type="ARBA" id="ARBA00008837"/>
    </source>
</evidence>
<dbReference type="UniPathway" id="UPA00988"/>
<name>A0A0A2LF71_PENIT</name>
<dbReference type="AlphaFoldDB" id="A0A0A2LF71"/>
<dbReference type="OMA" id="LYFIQRD"/>
<dbReference type="CDD" id="cd19495">
    <property type="entry name" value="Elp6"/>
    <property type="match status" value="1"/>
</dbReference>
<dbReference type="Gene3D" id="3.40.50.300">
    <property type="entry name" value="P-loop containing nucleotide triphosphate hydrolases"/>
    <property type="match status" value="1"/>
</dbReference>
<dbReference type="PANTHER" id="PTHR16184">
    <property type="entry name" value="ELONGATOR COMPLEX PROTEIN 6"/>
    <property type="match status" value="1"/>
</dbReference>
<dbReference type="InterPro" id="IPR018627">
    <property type="entry name" value="ELP6"/>
</dbReference>
<dbReference type="GO" id="GO:0002098">
    <property type="term" value="P:tRNA wobble uridine modification"/>
    <property type="evidence" value="ECO:0007669"/>
    <property type="project" value="InterPro"/>
</dbReference>
<feature type="region of interest" description="Disordered" evidence="3">
    <location>
        <begin position="118"/>
        <end position="162"/>
    </location>
</feature>
<proteinExistence type="inferred from homology"/>
<evidence type="ECO:0000313" key="5">
    <source>
        <dbReference type="Proteomes" id="UP000030104"/>
    </source>
</evidence>
<gene>
    <name evidence="4" type="ORF">PITC_001390</name>
</gene>
<dbReference type="EMBL" id="JQGA01000480">
    <property type="protein sequence ID" value="KGO75275.1"/>
    <property type="molecule type" value="Genomic_DNA"/>
</dbReference>
<comment type="caution">
    <text evidence="4">The sequence shown here is derived from an EMBL/GenBank/DDBJ whole genome shotgun (WGS) entry which is preliminary data.</text>
</comment>
<evidence type="ECO:0000256" key="1">
    <source>
        <dbReference type="ARBA" id="ARBA00005043"/>
    </source>
</evidence>